<proteinExistence type="inferred from homology"/>
<dbReference type="CDD" id="cd03673">
    <property type="entry name" value="NUDIX_Ap6A_hydrolase"/>
    <property type="match status" value="1"/>
</dbReference>
<evidence type="ECO:0000256" key="2">
    <source>
        <dbReference type="ARBA" id="ARBA00022801"/>
    </source>
</evidence>
<feature type="compositionally biased region" description="Low complexity" evidence="4">
    <location>
        <begin position="117"/>
        <end position="132"/>
    </location>
</feature>
<name>A0ABQ6HUG3_9MICO</name>
<reference evidence="7" key="1">
    <citation type="journal article" date="2019" name="Int. J. Syst. Evol. Microbiol.">
        <title>The Global Catalogue of Microorganisms (GCM) 10K type strain sequencing project: providing services to taxonomists for standard genome sequencing and annotation.</title>
        <authorList>
            <consortium name="The Broad Institute Genomics Platform"/>
            <consortium name="The Broad Institute Genome Sequencing Center for Infectious Disease"/>
            <person name="Wu L."/>
            <person name="Ma J."/>
        </authorList>
    </citation>
    <scope>NUCLEOTIDE SEQUENCE [LARGE SCALE GENOMIC DNA]</scope>
    <source>
        <strain evidence="7">NBRC 105830</strain>
    </source>
</reference>
<dbReference type="PANTHER" id="PTHR43736:SF1">
    <property type="entry name" value="DIHYDRONEOPTERIN TRIPHOSPHATE DIPHOSPHATASE"/>
    <property type="match status" value="1"/>
</dbReference>
<dbReference type="InterPro" id="IPR015797">
    <property type="entry name" value="NUDIX_hydrolase-like_dom_sf"/>
</dbReference>
<comment type="similarity">
    <text evidence="1 3">Belongs to the Nudix hydrolase family.</text>
</comment>
<evidence type="ECO:0000259" key="5">
    <source>
        <dbReference type="PROSITE" id="PS51462"/>
    </source>
</evidence>
<dbReference type="PANTHER" id="PTHR43736">
    <property type="entry name" value="ADP-RIBOSE PYROPHOSPHATASE"/>
    <property type="match status" value="1"/>
</dbReference>
<dbReference type="PROSITE" id="PS00893">
    <property type="entry name" value="NUDIX_BOX"/>
    <property type="match status" value="1"/>
</dbReference>
<dbReference type="InterPro" id="IPR000086">
    <property type="entry name" value="NUDIX_hydrolase_dom"/>
</dbReference>
<dbReference type="PROSITE" id="PS51462">
    <property type="entry name" value="NUDIX"/>
    <property type="match status" value="1"/>
</dbReference>
<keyword evidence="2 3" id="KW-0378">Hydrolase</keyword>
<dbReference type="Proteomes" id="UP001157109">
    <property type="component" value="Unassembled WGS sequence"/>
</dbReference>
<dbReference type="InterPro" id="IPR020084">
    <property type="entry name" value="NUDIX_hydrolase_CS"/>
</dbReference>
<dbReference type="Gene3D" id="3.90.79.10">
    <property type="entry name" value="Nucleoside Triphosphate Pyrophosphohydrolase"/>
    <property type="match status" value="1"/>
</dbReference>
<dbReference type="InterPro" id="IPR020476">
    <property type="entry name" value="Nudix_hydrolase"/>
</dbReference>
<feature type="region of interest" description="Disordered" evidence="4">
    <location>
        <begin position="116"/>
        <end position="233"/>
    </location>
</feature>
<feature type="compositionally biased region" description="Low complexity" evidence="4">
    <location>
        <begin position="169"/>
        <end position="184"/>
    </location>
</feature>
<evidence type="ECO:0000313" key="6">
    <source>
        <dbReference type="EMBL" id="GMA21602.1"/>
    </source>
</evidence>
<evidence type="ECO:0000313" key="7">
    <source>
        <dbReference type="Proteomes" id="UP001157109"/>
    </source>
</evidence>
<dbReference type="Pfam" id="PF00293">
    <property type="entry name" value="NUDIX"/>
    <property type="match status" value="1"/>
</dbReference>
<gene>
    <name evidence="6" type="ORF">GCM10025862_36230</name>
</gene>
<protein>
    <recommendedName>
        <fullName evidence="5">Nudix hydrolase domain-containing protein</fullName>
    </recommendedName>
</protein>
<evidence type="ECO:0000256" key="3">
    <source>
        <dbReference type="RuleBase" id="RU003476"/>
    </source>
</evidence>
<accession>A0ABQ6HUG3</accession>
<evidence type="ECO:0000256" key="1">
    <source>
        <dbReference type="ARBA" id="ARBA00005582"/>
    </source>
</evidence>
<comment type="caution">
    <text evidence="6">The sequence shown here is derived from an EMBL/GenBank/DDBJ whole genome shotgun (WGS) entry which is preliminary data.</text>
</comment>
<sequence>MTMPLPSMPPPRSARRLPAVEEVSAGGVIIRVEQGRAELAIIARHNRAGRVEWCLPKGHIEGTETLEQTAVREVAEETGIEGRVLTRLGSIDYWFTTSSARVHKVVHHYLLEATGASSPSRTTPTTRPSTSPGCRCARTRPSSPSPTRDASPRRPGNAWRGTRDRARARLLGRPGAADGAPRSRAGPDRRGGWAARACRRSGRGEHWECPGRGSRAARGLAPVGSPRRRLPGR</sequence>
<organism evidence="6 7">
    <name type="scientific">Arsenicicoccus piscis</name>
    <dbReference type="NCBI Taxonomy" id="673954"/>
    <lineage>
        <taxon>Bacteria</taxon>
        <taxon>Bacillati</taxon>
        <taxon>Actinomycetota</taxon>
        <taxon>Actinomycetes</taxon>
        <taxon>Micrococcales</taxon>
        <taxon>Intrasporangiaceae</taxon>
        <taxon>Arsenicicoccus</taxon>
    </lineage>
</organism>
<feature type="domain" description="Nudix hydrolase" evidence="5">
    <location>
        <begin position="21"/>
        <end position="162"/>
    </location>
</feature>
<dbReference type="EMBL" id="BSUJ01000001">
    <property type="protein sequence ID" value="GMA21602.1"/>
    <property type="molecule type" value="Genomic_DNA"/>
</dbReference>
<keyword evidence="7" id="KW-1185">Reference proteome</keyword>
<evidence type="ECO:0000256" key="4">
    <source>
        <dbReference type="SAM" id="MobiDB-lite"/>
    </source>
</evidence>
<dbReference type="SUPFAM" id="SSF55811">
    <property type="entry name" value="Nudix"/>
    <property type="match status" value="1"/>
</dbReference>
<dbReference type="PRINTS" id="PR00502">
    <property type="entry name" value="NUDIXFAMILY"/>
</dbReference>